<accession>E8RUJ5</accession>
<proteinExistence type="inferred from homology"/>
<feature type="domain" description="TonB-dependent transporter Oar-like beta-barrel" evidence="10">
    <location>
        <begin position="337"/>
        <end position="565"/>
    </location>
</feature>
<dbReference type="InterPro" id="IPR039426">
    <property type="entry name" value="TonB-dep_rcpt-like"/>
</dbReference>
<keyword evidence="6 7" id="KW-0998">Cell outer membrane</keyword>
<dbReference type="SUPFAM" id="SSF49452">
    <property type="entry name" value="Starch-binding domain-like"/>
    <property type="match status" value="1"/>
</dbReference>
<dbReference type="GO" id="GO:0009279">
    <property type="term" value="C:cell outer membrane"/>
    <property type="evidence" value="ECO:0007669"/>
    <property type="project" value="UniProtKB-SubCell"/>
</dbReference>
<dbReference type="InterPro" id="IPR012910">
    <property type="entry name" value="Plug_dom"/>
</dbReference>
<name>E8RUJ5_ASTEC</name>
<dbReference type="Gene3D" id="2.60.40.1120">
    <property type="entry name" value="Carboxypeptidase-like, regulatory domain"/>
    <property type="match status" value="1"/>
</dbReference>
<evidence type="ECO:0000256" key="6">
    <source>
        <dbReference type="ARBA" id="ARBA00023237"/>
    </source>
</evidence>
<dbReference type="InterPro" id="IPR057601">
    <property type="entry name" value="Oar-like_b-barrel"/>
</dbReference>
<keyword evidence="12" id="KW-1185">Reference proteome</keyword>
<dbReference type="HOGENOM" id="CLU_006298_3_0_5"/>
<evidence type="ECO:0000256" key="4">
    <source>
        <dbReference type="ARBA" id="ARBA00022692"/>
    </source>
</evidence>
<dbReference type="KEGG" id="aex:Astex_3488"/>
<dbReference type="InterPro" id="IPR013784">
    <property type="entry name" value="Carb-bd-like_fold"/>
</dbReference>
<keyword evidence="4 7" id="KW-0812">Transmembrane</keyword>
<feature type="signal peptide" evidence="8">
    <location>
        <begin position="1"/>
        <end position="27"/>
    </location>
</feature>
<keyword evidence="5 7" id="KW-0472">Membrane</keyword>
<evidence type="ECO:0000256" key="2">
    <source>
        <dbReference type="ARBA" id="ARBA00022448"/>
    </source>
</evidence>
<dbReference type="RefSeq" id="WP_013480934.1">
    <property type="nucleotide sequence ID" value="NC_014817.1"/>
</dbReference>
<dbReference type="PANTHER" id="PTHR30069">
    <property type="entry name" value="TONB-DEPENDENT OUTER MEMBRANE RECEPTOR"/>
    <property type="match status" value="1"/>
</dbReference>
<dbReference type="SUPFAM" id="SSF56935">
    <property type="entry name" value="Porins"/>
    <property type="match status" value="1"/>
</dbReference>
<evidence type="ECO:0000313" key="11">
    <source>
        <dbReference type="EMBL" id="ADU15120.1"/>
    </source>
</evidence>
<organism evidence="11 12">
    <name type="scientific">Asticcacaulis excentricus (strain ATCC 15261 / DSM 4724 / KCTC 12464 / NCIMB 9791 / VKM B-1370 / CB 48)</name>
    <dbReference type="NCBI Taxonomy" id="573065"/>
    <lineage>
        <taxon>Bacteria</taxon>
        <taxon>Pseudomonadati</taxon>
        <taxon>Pseudomonadota</taxon>
        <taxon>Alphaproteobacteria</taxon>
        <taxon>Caulobacterales</taxon>
        <taxon>Caulobacteraceae</taxon>
        <taxon>Asticcacaulis</taxon>
    </lineage>
</organism>
<evidence type="ECO:0000259" key="10">
    <source>
        <dbReference type="Pfam" id="PF25183"/>
    </source>
</evidence>
<dbReference type="GO" id="GO:0044718">
    <property type="term" value="P:siderophore transmembrane transport"/>
    <property type="evidence" value="ECO:0007669"/>
    <property type="project" value="TreeGrafter"/>
</dbReference>
<evidence type="ECO:0000256" key="1">
    <source>
        <dbReference type="ARBA" id="ARBA00004571"/>
    </source>
</evidence>
<evidence type="ECO:0000313" key="12">
    <source>
        <dbReference type="Proteomes" id="UP000001492"/>
    </source>
</evidence>
<protein>
    <submittedName>
        <fullName evidence="11">TonB-dependent receptor plug</fullName>
    </submittedName>
</protein>
<evidence type="ECO:0000259" key="9">
    <source>
        <dbReference type="Pfam" id="PF07715"/>
    </source>
</evidence>
<keyword evidence="3 7" id="KW-1134">Transmembrane beta strand</keyword>
<comment type="subcellular location">
    <subcellularLocation>
        <location evidence="1 7">Cell outer membrane</location>
        <topology evidence="1 7">Multi-pass membrane protein</topology>
    </subcellularLocation>
</comment>
<evidence type="ECO:0000256" key="7">
    <source>
        <dbReference type="PROSITE-ProRule" id="PRU01360"/>
    </source>
</evidence>
<dbReference type="InterPro" id="IPR036942">
    <property type="entry name" value="Beta-barrel_TonB_sf"/>
</dbReference>
<dbReference type="AlphaFoldDB" id="E8RUJ5"/>
<sequence length="985" mass="107184">MINKSKRSGLMVSTTLCGALLSAVALSAITSVVPTVAVAQDLTSGTLAGTVKSEEGKAAAGATVVITGESNGYTTTAKTGVDGTFKMSQIPLGRYTVSITTASGAKAEETVLVTLGAVSNYEFTAGGSSIETVVVRGKARRNLDFDRTTTGSVLDVQTVAERIPVGRSIEALADLVPGITINDVFGPPSISGASPAENIYYVNGMNVTNFRNFLGGTTIPFDFYEQIEVKTGGYSAEYGRSTGGAFIATTRSGSNTFKGGVSLYYTPDSLASKSQVVASDLNDADSDLHTYFQGRTGIDQKEANVWLSGPIVKDHVYFFAFYNPRDFSQSSRASYGNGSTNYVEEAEQKDPFWGGKLDFVLNPNHRLEVTYFSDDQTEATHHFDAGDPVDKLVNNSTGGKTQVYKYTGKFTDWFTLSMLYGKSSYNQTIKSFLDDANAVYLDGAVVRGNPAILVEEGDDNRENFRVDGDFYFNLLGKHHLKVGYDLEQLTANVISRYSGGGYYRYYNAGSAICGGAGSAQCVRLREYSNSGGFDVENTSFYAQDSWEINDRLALNLGLRADKFTNKNAAGDAFIETDYLIAPRVGLSYDVYGDKSMKMTAFFGRYYLPIAGNTNIRLAGGELFTQKVYTWTTRDANTLVPTLGTLVSEATFSDGSIPEASTLVSQNIDPQYQDEFIVGVQKRFENGWKAGVTFTYRKLGAAMEDVNLYYVNNDVCSYLGIDATSCNNGTFGGSGYVLLNPGKDAVITLGSDFGTTWGGRTVTIPADVLGYPEAKRNYQGVTFDFERPWDGKWSLGGSLTLSSTKGNIEGGVKSDNGQDDTGLTQDFDEVGWTDGSFGFLPNHHGYNLKAFGTYQFNDNLRGGFNASILSPRKYGCIGYYPTPSDGRAVDTTLTAWYCDSKLTPRGSSFDGEWIKRLDLNLTWEQPIPIGTVKLTADVFNVFNAKGADQFHEEGEYTGVGEYRETYAMPSSYQTPRYVRLGLKYEF</sequence>
<reference evidence="12" key="1">
    <citation type="submission" date="2010-12" db="EMBL/GenBank/DDBJ databases">
        <title>Complete sequence of chromosome 2 of Asticcacaulis excentricus CB 48.</title>
        <authorList>
            <consortium name="US DOE Joint Genome Institute"/>
            <person name="Lucas S."/>
            <person name="Copeland A."/>
            <person name="Lapidus A."/>
            <person name="Cheng J.-F."/>
            <person name="Bruce D."/>
            <person name="Goodwin L."/>
            <person name="Pitluck S."/>
            <person name="Teshima H."/>
            <person name="Davenport K."/>
            <person name="Detter J.C."/>
            <person name="Han C."/>
            <person name="Tapia R."/>
            <person name="Land M."/>
            <person name="Hauser L."/>
            <person name="Jeffries C."/>
            <person name="Kyrpides N."/>
            <person name="Ivanova N."/>
            <person name="Ovchinnikova G."/>
            <person name="Brun Y.V."/>
            <person name="Woyke T."/>
        </authorList>
    </citation>
    <scope>NUCLEOTIDE SEQUENCE [LARGE SCALE GENOMIC DNA]</scope>
    <source>
        <strain evidence="12">ATCC 15261 / DSM 4724 / KCTC 12464 / NCIMB 9791 / VKM B-1370 / CB 48</strain>
    </source>
</reference>
<dbReference type="Pfam" id="PF13620">
    <property type="entry name" value="CarboxypepD_reg"/>
    <property type="match status" value="1"/>
</dbReference>
<keyword evidence="2 7" id="KW-0813">Transport</keyword>
<dbReference type="GO" id="GO:0015344">
    <property type="term" value="F:siderophore uptake transmembrane transporter activity"/>
    <property type="evidence" value="ECO:0007669"/>
    <property type="project" value="TreeGrafter"/>
</dbReference>
<evidence type="ECO:0000256" key="8">
    <source>
        <dbReference type="SAM" id="SignalP"/>
    </source>
</evidence>
<dbReference type="InterPro" id="IPR037066">
    <property type="entry name" value="Plug_dom_sf"/>
</dbReference>
<dbReference type="eggNOG" id="COG4771">
    <property type="taxonomic scope" value="Bacteria"/>
</dbReference>
<gene>
    <name evidence="11" type="ordered locus">Astex_3488</name>
</gene>
<feature type="domain" description="TonB-dependent receptor plug" evidence="9">
    <location>
        <begin position="152"/>
        <end position="244"/>
    </location>
</feature>
<dbReference type="Proteomes" id="UP000001492">
    <property type="component" value="Chromosome 2"/>
</dbReference>
<feature type="chain" id="PRO_5003230860" evidence="8">
    <location>
        <begin position="28"/>
        <end position="985"/>
    </location>
</feature>
<dbReference type="OrthoDB" id="9768147at2"/>
<dbReference type="Gene3D" id="2.40.170.20">
    <property type="entry name" value="TonB-dependent receptor, beta-barrel domain"/>
    <property type="match status" value="1"/>
</dbReference>
<dbReference type="GO" id="GO:0030246">
    <property type="term" value="F:carbohydrate binding"/>
    <property type="evidence" value="ECO:0007669"/>
    <property type="project" value="InterPro"/>
</dbReference>
<evidence type="ECO:0000256" key="3">
    <source>
        <dbReference type="ARBA" id="ARBA00022452"/>
    </source>
</evidence>
<dbReference type="PROSITE" id="PS52016">
    <property type="entry name" value="TONB_DEPENDENT_REC_3"/>
    <property type="match status" value="1"/>
</dbReference>
<dbReference type="PANTHER" id="PTHR30069:SF46">
    <property type="entry name" value="OAR PROTEIN"/>
    <property type="match status" value="1"/>
</dbReference>
<dbReference type="EMBL" id="CP002396">
    <property type="protein sequence ID" value="ADU15120.1"/>
    <property type="molecule type" value="Genomic_DNA"/>
</dbReference>
<keyword evidence="8" id="KW-0732">Signal</keyword>
<comment type="similarity">
    <text evidence="7">Belongs to the TonB-dependent receptor family.</text>
</comment>
<dbReference type="Gene3D" id="2.170.130.10">
    <property type="entry name" value="TonB-dependent receptor, plug domain"/>
    <property type="match status" value="1"/>
</dbReference>
<dbReference type="STRING" id="573065.Astex_3488"/>
<evidence type="ECO:0000256" key="5">
    <source>
        <dbReference type="ARBA" id="ARBA00023136"/>
    </source>
</evidence>
<dbReference type="Pfam" id="PF25183">
    <property type="entry name" value="OMP_b-brl_4"/>
    <property type="match status" value="1"/>
</dbReference>
<keyword evidence="11" id="KW-0675">Receptor</keyword>
<dbReference type="Pfam" id="PF07715">
    <property type="entry name" value="Plug"/>
    <property type="match status" value="1"/>
</dbReference>